<accession>A0AA88A674</accession>
<dbReference type="Proteomes" id="UP001187192">
    <property type="component" value="Unassembled WGS sequence"/>
</dbReference>
<name>A0AA88A674_FICCA</name>
<dbReference type="PANTHER" id="PTHR31672:SF13">
    <property type="entry name" value="F-BOX PROTEIN CPR30-LIKE"/>
    <property type="match status" value="1"/>
</dbReference>
<dbReference type="Pfam" id="PF07734">
    <property type="entry name" value="FBA_1"/>
    <property type="match status" value="1"/>
</dbReference>
<dbReference type="Pfam" id="PF00646">
    <property type="entry name" value="F-box"/>
    <property type="match status" value="1"/>
</dbReference>
<dbReference type="NCBIfam" id="TIGR01640">
    <property type="entry name" value="F_box_assoc_1"/>
    <property type="match status" value="1"/>
</dbReference>
<dbReference type="Gene3D" id="1.20.1280.50">
    <property type="match status" value="1"/>
</dbReference>
<dbReference type="InterPro" id="IPR006527">
    <property type="entry name" value="F-box-assoc_dom_typ1"/>
</dbReference>
<dbReference type="PANTHER" id="PTHR31672">
    <property type="entry name" value="BNACNNG10540D PROTEIN"/>
    <property type="match status" value="1"/>
</dbReference>
<gene>
    <name evidence="2" type="ORF">TIFTF001_015726</name>
</gene>
<dbReference type="InterPro" id="IPR001810">
    <property type="entry name" value="F-box_dom"/>
</dbReference>
<dbReference type="SUPFAM" id="SSF81383">
    <property type="entry name" value="F-box domain"/>
    <property type="match status" value="1"/>
</dbReference>
<organism evidence="2 3">
    <name type="scientific">Ficus carica</name>
    <name type="common">Common fig</name>
    <dbReference type="NCBI Taxonomy" id="3494"/>
    <lineage>
        <taxon>Eukaryota</taxon>
        <taxon>Viridiplantae</taxon>
        <taxon>Streptophyta</taxon>
        <taxon>Embryophyta</taxon>
        <taxon>Tracheophyta</taxon>
        <taxon>Spermatophyta</taxon>
        <taxon>Magnoliopsida</taxon>
        <taxon>eudicotyledons</taxon>
        <taxon>Gunneridae</taxon>
        <taxon>Pentapetalae</taxon>
        <taxon>rosids</taxon>
        <taxon>fabids</taxon>
        <taxon>Rosales</taxon>
        <taxon>Moraceae</taxon>
        <taxon>Ficeae</taxon>
        <taxon>Ficus</taxon>
    </lineage>
</organism>
<dbReference type="EMBL" id="BTGU01000023">
    <property type="protein sequence ID" value="GMN46549.1"/>
    <property type="molecule type" value="Genomic_DNA"/>
</dbReference>
<sequence length="366" mass="41470">MAKKRIPSRLGFAAVCHNATVTFSSNFNQLPREIVSEIMSRLPPESLMAGKCLNKSWYSVIKCLEFVTKHLHHAKASPTTLLVYHGLWLGNPTEGRLASIDHLSSELMTQLLTTTPSCDNTGVKDGVNWAAEDLDLSHYLFGHGHASVYHCNGIICLIKDSKTVMLCSPALRKFSTFHPETDLVIKHYRILGMGFGSDSRDGDYKIVRLLKPMKAEVFTPGTTTNSWREIGISIEDEQYGTLDSHVYFDGNCFWLMFGAQMTVLCFNLRSEVFQTIPLPDELDTFDESCSSLTVGYSYSCRKSLDIKPFNRLYFPLAFWKNDELLMKDTHNGMLSYNVRSRKLRKPPGYVNSLVFIKGKKQTFFLL</sequence>
<dbReference type="InterPro" id="IPR017451">
    <property type="entry name" value="F-box-assoc_interact_dom"/>
</dbReference>
<evidence type="ECO:0000313" key="3">
    <source>
        <dbReference type="Proteomes" id="UP001187192"/>
    </source>
</evidence>
<proteinExistence type="predicted"/>
<dbReference type="SMART" id="SM00256">
    <property type="entry name" value="FBOX"/>
    <property type="match status" value="1"/>
</dbReference>
<dbReference type="PROSITE" id="PS50181">
    <property type="entry name" value="FBOX"/>
    <property type="match status" value="1"/>
</dbReference>
<feature type="domain" description="F-box" evidence="1">
    <location>
        <begin position="24"/>
        <end position="71"/>
    </location>
</feature>
<evidence type="ECO:0000259" key="1">
    <source>
        <dbReference type="PROSITE" id="PS50181"/>
    </source>
</evidence>
<comment type="caution">
    <text evidence="2">The sequence shown here is derived from an EMBL/GenBank/DDBJ whole genome shotgun (WGS) entry which is preliminary data.</text>
</comment>
<protein>
    <recommendedName>
        <fullName evidence="1">F-box domain-containing protein</fullName>
    </recommendedName>
</protein>
<reference evidence="2" key="1">
    <citation type="submission" date="2023-07" db="EMBL/GenBank/DDBJ databases">
        <title>draft genome sequence of fig (Ficus carica).</title>
        <authorList>
            <person name="Takahashi T."/>
            <person name="Nishimura K."/>
        </authorList>
    </citation>
    <scope>NUCLEOTIDE SEQUENCE</scope>
</reference>
<dbReference type="InterPro" id="IPR050796">
    <property type="entry name" value="SCF_F-box_component"/>
</dbReference>
<dbReference type="AlphaFoldDB" id="A0AA88A674"/>
<evidence type="ECO:0000313" key="2">
    <source>
        <dbReference type="EMBL" id="GMN46549.1"/>
    </source>
</evidence>
<keyword evidence="3" id="KW-1185">Reference proteome</keyword>
<dbReference type="InterPro" id="IPR036047">
    <property type="entry name" value="F-box-like_dom_sf"/>
</dbReference>